<dbReference type="HAMAP" id="MF_01334">
    <property type="entry name" value="Ribosomal_bL25_CTC"/>
    <property type="match status" value="1"/>
</dbReference>
<evidence type="ECO:0000259" key="7">
    <source>
        <dbReference type="Pfam" id="PF14693"/>
    </source>
</evidence>
<dbReference type="HOGENOM" id="CLU_075939_0_1_4"/>
<dbReference type="Proteomes" id="UP000015559">
    <property type="component" value="Chromosome"/>
</dbReference>
<dbReference type="OrthoDB" id="9806411at2"/>
<evidence type="ECO:0000256" key="4">
    <source>
        <dbReference type="ARBA" id="ARBA00023274"/>
    </source>
</evidence>
<dbReference type="FunFam" id="2.40.240.10:FF:000002">
    <property type="entry name" value="50S ribosomal protein L25"/>
    <property type="match status" value="1"/>
</dbReference>
<dbReference type="STRING" id="1163617.SCD_n02620"/>
<dbReference type="NCBIfam" id="TIGR00731">
    <property type="entry name" value="bL25_bact_ctc"/>
    <property type="match status" value="1"/>
</dbReference>
<accession>S6AJC1</accession>
<dbReference type="InterPro" id="IPR011035">
    <property type="entry name" value="Ribosomal_bL25/Gln-tRNA_synth"/>
</dbReference>
<dbReference type="SUPFAM" id="SSF50715">
    <property type="entry name" value="Ribosomal protein L25-like"/>
    <property type="match status" value="1"/>
</dbReference>
<dbReference type="InterPro" id="IPR029751">
    <property type="entry name" value="Ribosomal_L25_dom"/>
</dbReference>
<keyword evidence="3 5" id="KW-0689">Ribosomal protein</keyword>
<protein>
    <recommendedName>
        <fullName evidence="5">Large ribosomal subunit protein bL25</fullName>
    </recommendedName>
    <alternativeName>
        <fullName evidence="5">General stress protein CTC</fullName>
    </alternativeName>
</protein>
<dbReference type="Gene3D" id="2.170.120.20">
    <property type="entry name" value="Ribosomal protein L25, beta domain"/>
    <property type="match status" value="1"/>
</dbReference>
<dbReference type="KEGG" id="sdr:SCD_n02620"/>
<dbReference type="InterPro" id="IPR037121">
    <property type="entry name" value="Ribosomal_bL25_C"/>
</dbReference>
<dbReference type="GO" id="GO:0008097">
    <property type="term" value="F:5S rRNA binding"/>
    <property type="evidence" value="ECO:0007669"/>
    <property type="project" value="InterPro"/>
</dbReference>
<dbReference type="GO" id="GO:0003735">
    <property type="term" value="F:structural constituent of ribosome"/>
    <property type="evidence" value="ECO:0007669"/>
    <property type="project" value="InterPro"/>
</dbReference>
<dbReference type="Pfam" id="PF01386">
    <property type="entry name" value="Ribosomal_L25p"/>
    <property type="match status" value="1"/>
</dbReference>
<sequence>MKIEISATARTLQGTGASRRLRRTGRIPAVVYGGEKDAAAIELDHKEVFYKLKNEAFHATILSLNLDGKAEQVLLRDYQMHPFRPVVMHVDFQRVNPKEKIHIKVPLHFANADIAPGVKLSAGIVSHIITEVDVACLPKDLPEFIEVDLANLAAGHSIHLSELKLGKGIELIPLTKGEDLAVATITIPRGAVEAAAAAEAAEAPEAKA</sequence>
<dbReference type="NCBIfam" id="NF004128">
    <property type="entry name" value="PRK05618.1-2"/>
    <property type="match status" value="1"/>
</dbReference>
<keyword evidence="4 5" id="KW-0687">Ribonucleoprotein</keyword>
<dbReference type="AlphaFoldDB" id="S6AJC1"/>
<comment type="subunit">
    <text evidence="5">Part of the 50S ribosomal subunit; part of the 5S rRNA/L5/L18/L25 subcomplex. Contacts the 5S rRNA. Binds to the 5S rRNA independently of L5 and L18.</text>
</comment>
<dbReference type="EMBL" id="AP013066">
    <property type="protein sequence ID" value="BAN36421.1"/>
    <property type="molecule type" value="Genomic_DNA"/>
</dbReference>
<comment type="function">
    <text evidence="5">This is one of the proteins that binds to the 5S RNA in the ribosome where it forms part of the central protuberance.</text>
</comment>
<evidence type="ECO:0000256" key="1">
    <source>
        <dbReference type="ARBA" id="ARBA00022730"/>
    </source>
</evidence>
<dbReference type="PANTHER" id="PTHR33284:SF1">
    <property type="entry name" value="RIBOSOMAL PROTEIN L25_GLN-TRNA SYNTHETASE, ANTI-CODON-BINDING DOMAIN-CONTAINING PROTEIN"/>
    <property type="match status" value="1"/>
</dbReference>
<dbReference type="NCBIfam" id="NF004130">
    <property type="entry name" value="PRK05618.1-5"/>
    <property type="match status" value="1"/>
</dbReference>
<dbReference type="eggNOG" id="COG1825">
    <property type="taxonomic scope" value="Bacteria"/>
</dbReference>
<reference evidence="8 9" key="1">
    <citation type="journal article" date="2012" name="Appl. Environ. Microbiol.">
        <title>Draft genome sequence of a psychrotolerant sulfur-oxidizing bacterium, Sulfuricella denitrificans skB26, and proteomic insights into cold adaptation.</title>
        <authorList>
            <person name="Watanabe T."/>
            <person name="Kojima H."/>
            <person name="Fukui M."/>
        </authorList>
    </citation>
    <scope>NUCLEOTIDE SEQUENCE [LARGE SCALE GENOMIC DNA]</scope>
    <source>
        <strain evidence="9">skB26</strain>
    </source>
</reference>
<dbReference type="Pfam" id="PF14693">
    <property type="entry name" value="Ribosomal_TL5_C"/>
    <property type="match status" value="1"/>
</dbReference>
<feature type="domain" description="Large ribosomal subunit protein bL25 L25" evidence="6">
    <location>
        <begin position="5"/>
        <end position="92"/>
    </location>
</feature>
<proteinExistence type="inferred from homology"/>
<keyword evidence="9" id="KW-1185">Reference proteome</keyword>
<evidence type="ECO:0000259" key="6">
    <source>
        <dbReference type="Pfam" id="PF01386"/>
    </source>
</evidence>
<dbReference type="GO" id="GO:0006412">
    <property type="term" value="P:translation"/>
    <property type="evidence" value="ECO:0007669"/>
    <property type="project" value="UniProtKB-UniRule"/>
</dbReference>
<keyword evidence="2 5" id="KW-0694">RNA-binding</keyword>
<dbReference type="InterPro" id="IPR020930">
    <property type="entry name" value="Ribosomal_uL5_bac-type"/>
</dbReference>
<gene>
    <name evidence="5" type="primary">rplY</name>
    <name evidence="5" type="synonym">ctc</name>
    <name evidence="8" type="ORF">SCD_n02620</name>
</gene>
<feature type="domain" description="Large ribosomal subunit protein bL25 beta" evidence="7">
    <location>
        <begin position="100"/>
        <end position="189"/>
    </location>
</feature>
<dbReference type="GO" id="GO:0022625">
    <property type="term" value="C:cytosolic large ribosomal subunit"/>
    <property type="evidence" value="ECO:0007669"/>
    <property type="project" value="TreeGrafter"/>
</dbReference>
<evidence type="ECO:0000256" key="2">
    <source>
        <dbReference type="ARBA" id="ARBA00022884"/>
    </source>
</evidence>
<evidence type="ECO:0000256" key="3">
    <source>
        <dbReference type="ARBA" id="ARBA00022980"/>
    </source>
</evidence>
<dbReference type="Gene3D" id="2.40.240.10">
    <property type="entry name" value="Ribosomal Protein L25, Chain P"/>
    <property type="match status" value="1"/>
</dbReference>
<comment type="similarity">
    <text evidence="5">Belongs to the bacterial ribosomal protein bL25 family. CTC subfamily.</text>
</comment>
<keyword evidence="1 5" id="KW-0699">rRNA-binding</keyword>
<dbReference type="InterPro" id="IPR020056">
    <property type="entry name" value="Rbsml_bL25/Gln-tRNA_synth_N"/>
</dbReference>
<dbReference type="InterPro" id="IPR001021">
    <property type="entry name" value="Ribosomal_bL25_long"/>
</dbReference>
<dbReference type="RefSeq" id="WP_009207620.1">
    <property type="nucleotide sequence ID" value="NC_022357.1"/>
</dbReference>
<dbReference type="CDD" id="cd00495">
    <property type="entry name" value="Ribosomal_L25_TL5_CTC"/>
    <property type="match status" value="1"/>
</dbReference>
<dbReference type="InterPro" id="IPR020057">
    <property type="entry name" value="Ribosomal_bL25_b-dom"/>
</dbReference>
<name>S6AJC1_SULDS</name>
<evidence type="ECO:0000256" key="5">
    <source>
        <dbReference type="HAMAP-Rule" id="MF_01334"/>
    </source>
</evidence>
<dbReference type="InterPro" id="IPR020055">
    <property type="entry name" value="Ribosomal_bL25_short"/>
</dbReference>
<dbReference type="PANTHER" id="PTHR33284">
    <property type="entry name" value="RIBOSOMAL PROTEIN L25/GLN-TRNA SYNTHETASE, ANTI-CODON-BINDING DOMAIN-CONTAINING PROTEIN"/>
    <property type="match status" value="1"/>
</dbReference>
<dbReference type="NCBIfam" id="NF004612">
    <property type="entry name" value="PRK05943.1"/>
    <property type="match status" value="1"/>
</dbReference>
<dbReference type="HAMAP" id="MF_01336">
    <property type="entry name" value="Ribosomal_bL25"/>
    <property type="match status" value="1"/>
</dbReference>
<evidence type="ECO:0000313" key="8">
    <source>
        <dbReference type="EMBL" id="BAN36421.1"/>
    </source>
</evidence>
<evidence type="ECO:0000313" key="9">
    <source>
        <dbReference type="Proteomes" id="UP000015559"/>
    </source>
</evidence>
<organism evidence="8 9">
    <name type="scientific">Sulfuricella denitrificans (strain DSM 22764 / NBRC 105220 / skB26)</name>
    <dbReference type="NCBI Taxonomy" id="1163617"/>
    <lineage>
        <taxon>Bacteria</taxon>
        <taxon>Pseudomonadati</taxon>
        <taxon>Pseudomonadota</taxon>
        <taxon>Betaproteobacteria</taxon>
        <taxon>Nitrosomonadales</taxon>
        <taxon>Sulfuricellaceae</taxon>
        <taxon>Sulfuricella</taxon>
    </lineage>
</organism>